<organism evidence="5 6">
    <name type="scientific">Mikania micrantha</name>
    <name type="common">bitter vine</name>
    <dbReference type="NCBI Taxonomy" id="192012"/>
    <lineage>
        <taxon>Eukaryota</taxon>
        <taxon>Viridiplantae</taxon>
        <taxon>Streptophyta</taxon>
        <taxon>Embryophyta</taxon>
        <taxon>Tracheophyta</taxon>
        <taxon>Spermatophyta</taxon>
        <taxon>Magnoliopsida</taxon>
        <taxon>eudicotyledons</taxon>
        <taxon>Gunneridae</taxon>
        <taxon>Pentapetalae</taxon>
        <taxon>asterids</taxon>
        <taxon>campanulids</taxon>
        <taxon>Asterales</taxon>
        <taxon>Asteraceae</taxon>
        <taxon>Asteroideae</taxon>
        <taxon>Heliantheae alliance</taxon>
        <taxon>Eupatorieae</taxon>
        <taxon>Mikania</taxon>
    </lineage>
</organism>
<keyword evidence="6" id="KW-1185">Reference proteome</keyword>
<evidence type="ECO:0000313" key="5">
    <source>
        <dbReference type="EMBL" id="KAD3336305.1"/>
    </source>
</evidence>
<evidence type="ECO:0000313" key="6">
    <source>
        <dbReference type="Proteomes" id="UP000326396"/>
    </source>
</evidence>
<dbReference type="GO" id="GO:0006508">
    <property type="term" value="P:proteolysis"/>
    <property type="evidence" value="ECO:0007669"/>
    <property type="project" value="UniProtKB-KW"/>
</dbReference>
<accession>A0A5N6M6P3</accession>
<comment type="similarity">
    <text evidence="1">Belongs to the peptidase C48 family.</text>
</comment>
<keyword evidence="2" id="KW-0645">Protease</keyword>
<dbReference type="Pfam" id="PF02902">
    <property type="entry name" value="Peptidase_C48"/>
    <property type="match status" value="1"/>
</dbReference>
<dbReference type="GO" id="GO:0008234">
    <property type="term" value="F:cysteine-type peptidase activity"/>
    <property type="evidence" value="ECO:0007669"/>
    <property type="project" value="InterPro"/>
</dbReference>
<dbReference type="AlphaFoldDB" id="A0A5N6M6P3"/>
<dbReference type="Gene3D" id="3.40.395.10">
    <property type="entry name" value="Adenoviral Proteinase, Chain A"/>
    <property type="match status" value="1"/>
</dbReference>
<dbReference type="SUPFAM" id="SSF54001">
    <property type="entry name" value="Cysteine proteinases"/>
    <property type="match status" value="1"/>
</dbReference>
<evidence type="ECO:0000259" key="4">
    <source>
        <dbReference type="Pfam" id="PF02902"/>
    </source>
</evidence>
<feature type="domain" description="Ubiquitin-like protease family profile" evidence="4">
    <location>
        <begin position="6"/>
        <end position="110"/>
    </location>
</feature>
<keyword evidence="3" id="KW-0378">Hydrolase</keyword>
<evidence type="ECO:0000256" key="3">
    <source>
        <dbReference type="ARBA" id="ARBA00022801"/>
    </source>
</evidence>
<evidence type="ECO:0000256" key="2">
    <source>
        <dbReference type="ARBA" id="ARBA00022670"/>
    </source>
</evidence>
<gene>
    <name evidence="5" type="ORF">E3N88_31824</name>
</gene>
<comment type="caution">
    <text evidence="5">The sequence shown here is derived from an EMBL/GenBank/DDBJ whole genome shotgun (WGS) entry which is preliminary data.</text>
</comment>
<dbReference type="InterPro" id="IPR003653">
    <property type="entry name" value="Peptidase_C48_C"/>
</dbReference>
<dbReference type="InterPro" id="IPR038765">
    <property type="entry name" value="Papain-like_cys_pep_sf"/>
</dbReference>
<name>A0A5N6M6P3_9ASTR</name>
<dbReference type="OrthoDB" id="1100833at2759"/>
<dbReference type="EMBL" id="SZYD01000016">
    <property type="protein sequence ID" value="KAD3336305.1"/>
    <property type="molecule type" value="Genomic_DNA"/>
</dbReference>
<proteinExistence type="inferred from homology"/>
<evidence type="ECO:0000256" key="1">
    <source>
        <dbReference type="ARBA" id="ARBA00005234"/>
    </source>
</evidence>
<dbReference type="Proteomes" id="UP000326396">
    <property type="component" value="Linkage Group LG6"/>
</dbReference>
<sequence length="135" mass="15915">MHDTQSMVGLRDDPDYMKKDTPYKVLYIFLMYMYLVGHPKAAEIEASQIEKLRISCATTKNFVDCGIFVMRHMEMFMGNHTRAWDCGFPKDERAKKTKCSLLRKKYAYKMLTCDINMHKDRVLKEANDLDNEIDK</sequence>
<reference evidence="5 6" key="1">
    <citation type="submission" date="2019-05" db="EMBL/GenBank/DDBJ databases">
        <title>Mikania micrantha, genome provides insights into the molecular mechanism of rapid growth.</title>
        <authorList>
            <person name="Liu B."/>
        </authorList>
    </citation>
    <scope>NUCLEOTIDE SEQUENCE [LARGE SCALE GENOMIC DNA]</scope>
    <source>
        <strain evidence="5">NLD-2019</strain>
        <tissue evidence="5">Leaf</tissue>
    </source>
</reference>
<protein>
    <recommendedName>
        <fullName evidence="4">Ubiquitin-like protease family profile domain-containing protein</fullName>
    </recommendedName>
</protein>